<evidence type="ECO:0000259" key="2">
    <source>
        <dbReference type="PROSITE" id="PS51186"/>
    </source>
</evidence>
<feature type="compositionally biased region" description="Low complexity" evidence="1">
    <location>
        <begin position="120"/>
        <end position="141"/>
    </location>
</feature>
<dbReference type="Gene3D" id="3.40.630.30">
    <property type="match status" value="1"/>
</dbReference>
<organism evidence="3 4">
    <name type="scientific">Frondihabitans sucicola</name>
    <dbReference type="NCBI Taxonomy" id="1268041"/>
    <lineage>
        <taxon>Bacteria</taxon>
        <taxon>Bacillati</taxon>
        <taxon>Actinomycetota</taxon>
        <taxon>Actinomycetes</taxon>
        <taxon>Micrococcales</taxon>
        <taxon>Microbacteriaceae</taxon>
        <taxon>Frondihabitans</taxon>
    </lineage>
</organism>
<sequence length="149" mass="16477">MSVSLSPMEGSRLIEWLSRSRTEYIRSRHDAGETLEQAEANAEKSFTTYFTEGRPAAGQHVYTVHTDDGRDVGELWIGVVDEPSNAWWVFDVEIAEAERGNGYGRAAMLLAEEESARLGAASSDSTSSASTRSRADSTSRSATRRRRSR</sequence>
<keyword evidence="4" id="KW-1185">Reference proteome</keyword>
<proteinExistence type="predicted"/>
<dbReference type="InterPro" id="IPR000182">
    <property type="entry name" value="GNAT_dom"/>
</dbReference>
<protein>
    <recommendedName>
        <fullName evidence="2">N-acetyltransferase domain-containing protein</fullName>
    </recommendedName>
</protein>
<reference evidence="4" key="1">
    <citation type="journal article" date="2019" name="Int. J. Syst. Evol. Microbiol.">
        <title>The Global Catalogue of Microorganisms (GCM) 10K type strain sequencing project: providing services to taxonomists for standard genome sequencing and annotation.</title>
        <authorList>
            <consortium name="The Broad Institute Genomics Platform"/>
            <consortium name="The Broad Institute Genome Sequencing Center for Infectious Disease"/>
            <person name="Wu L."/>
            <person name="Ma J."/>
        </authorList>
    </citation>
    <scope>NUCLEOTIDE SEQUENCE [LARGE SCALE GENOMIC DNA]</scope>
    <source>
        <strain evidence="4">NBRC 108728</strain>
    </source>
</reference>
<feature type="domain" description="N-acetyltransferase" evidence="2">
    <location>
        <begin position="25"/>
        <end position="149"/>
    </location>
</feature>
<dbReference type="Pfam" id="PF00583">
    <property type="entry name" value="Acetyltransf_1"/>
    <property type="match status" value="1"/>
</dbReference>
<name>A0ABN6XXA8_9MICO</name>
<feature type="region of interest" description="Disordered" evidence="1">
    <location>
        <begin position="116"/>
        <end position="149"/>
    </location>
</feature>
<dbReference type="SUPFAM" id="SSF55729">
    <property type="entry name" value="Acyl-CoA N-acyltransferases (Nat)"/>
    <property type="match status" value="1"/>
</dbReference>
<evidence type="ECO:0000313" key="3">
    <source>
        <dbReference type="EMBL" id="BDZ49509.1"/>
    </source>
</evidence>
<dbReference type="RefSeq" id="WP_286346290.1">
    <property type="nucleotide sequence ID" value="NZ_AP027732.1"/>
</dbReference>
<dbReference type="PROSITE" id="PS51186">
    <property type="entry name" value="GNAT"/>
    <property type="match status" value="1"/>
</dbReference>
<dbReference type="InterPro" id="IPR016181">
    <property type="entry name" value="Acyl_CoA_acyltransferase"/>
</dbReference>
<evidence type="ECO:0000256" key="1">
    <source>
        <dbReference type="SAM" id="MobiDB-lite"/>
    </source>
</evidence>
<accession>A0ABN6XXA8</accession>
<evidence type="ECO:0000313" key="4">
    <source>
        <dbReference type="Proteomes" id="UP001321486"/>
    </source>
</evidence>
<dbReference type="CDD" id="cd04301">
    <property type="entry name" value="NAT_SF"/>
    <property type="match status" value="1"/>
</dbReference>
<dbReference type="EMBL" id="AP027732">
    <property type="protein sequence ID" value="BDZ49509.1"/>
    <property type="molecule type" value="Genomic_DNA"/>
</dbReference>
<dbReference type="Proteomes" id="UP001321486">
    <property type="component" value="Chromosome"/>
</dbReference>
<gene>
    <name evidence="3" type="ORF">GCM10025867_17500</name>
</gene>